<dbReference type="InterPro" id="IPR025466">
    <property type="entry name" value="DUF4317"/>
</dbReference>
<protein>
    <submittedName>
        <fullName evidence="1">DUF4317 family protein</fullName>
    </submittedName>
</protein>
<comment type="caution">
    <text evidence="1">The sequence shown here is derived from an EMBL/GenBank/DDBJ whole genome shotgun (WGS) entry which is preliminary data.</text>
</comment>
<gene>
    <name evidence="1" type="ORF">WMQ36_25600</name>
</gene>
<reference evidence="1 2" key="1">
    <citation type="submission" date="2024-03" db="EMBL/GenBank/DDBJ databases">
        <title>Human intestinal bacterial collection.</title>
        <authorList>
            <person name="Pauvert C."/>
            <person name="Hitch T.C.A."/>
            <person name="Clavel T."/>
        </authorList>
    </citation>
    <scope>NUCLEOTIDE SEQUENCE [LARGE SCALE GENOMIC DNA]</scope>
    <source>
        <strain evidence="1 2">CLA-SR-H021</strain>
    </source>
</reference>
<sequence>MINREDMLELTRRMTLSRTSFTRIAGCYVDRDGDFDGSFNTNFLKLSAAERTKKLKLAKEIPFSPTNVNLKKYEFTQRMRKPGSMWQLLMAMNECGLKNDALMDTFYDVVMEKYRTSSDYTILVFHDRYDIPAKASDNERLWESEEVFEYMICAICPLTGEYEPGKPECGFLFPAFTDRSGDLNHIAVFQADTGRPHDEILEVLGLMG</sequence>
<evidence type="ECO:0000313" key="1">
    <source>
        <dbReference type="EMBL" id="MEQ2428338.1"/>
    </source>
</evidence>
<proteinExistence type="predicted"/>
<dbReference type="Pfam" id="PF14199">
    <property type="entry name" value="DUF4317"/>
    <property type="match status" value="2"/>
</dbReference>
<name>A0ABV1DD81_9FIRM</name>
<accession>A0ABV1DD81</accession>
<evidence type="ECO:0000313" key="2">
    <source>
        <dbReference type="Proteomes" id="UP001454086"/>
    </source>
</evidence>
<dbReference type="Proteomes" id="UP001454086">
    <property type="component" value="Unassembled WGS sequence"/>
</dbReference>
<keyword evidence="2" id="KW-1185">Reference proteome</keyword>
<dbReference type="RefSeq" id="WP_008725704.1">
    <property type="nucleotide sequence ID" value="NZ_JBBMFM010000170.1"/>
</dbReference>
<organism evidence="1 2">
    <name type="scientific">Enterocloster hominis</name>
    <name type="common">ex Hitch et al. 2024</name>
    <dbReference type="NCBI Taxonomy" id="1917870"/>
    <lineage>
        <taxon>Bacteria</taxon>
        <taxon>Bacillati</taxon>
        <taxon>Bacillota</taxon>
        <taxon>Clostridia</taxon>
        <taxon>Lachnospirales</taxon>
        <taxon>Lachnospiraceae</taxon>
        <taxon>Enterocloster</taxon>
    </lineage>
</organism>
<dbReference type="EMBL" id="JBBMFM010000170">
    <property type="protein sequence ID" value="MEQ2428338.1"/>
    <property type="molecule type" value="Genomic_DNA"/>
</dbReference>